<feature type="compositionally biased region" description="Acidic residues" evidence="1">
    <location>
        <begin position="153"/>
        <end position="165"/>
    </location>
</feature>
<dbReference type="AlphaFoldDB" id="F9WFK7"/>
<gene>
    <name evidence="2" type="ORF">TCIL3000_0_10460</name>
</gene>
<evidence type="ECO:0000313" key="2">
    <source>
        <dbReference type="EMBL" id="CCD16083.1"/>
    </source>
</evidence>
<feature type="compositionally biased region" description="Basic and acidic residues" evidence="1">
    <location>
        <begin position="17"/>
        <end position="26"/>
    </location>
</feature>
<organism evidence="2 3">
    <name type="scientific">Trypanosoma congolense (strain IL3000)</name>
    <dbReference type="NCBI Taxonomy" id="1068625"/>
    <lineage>
        <taxon>Eukaryota</taxon>
        <taxon>Discoba</taxon>
        <taxon>Euglenozoa</taxon>
        <taxon>Kinetoplastea</taxon>
        <taxon>Metakinetoplastina</taxon>
        <taxon>Trypanosomatida</taxon>
        <taxon>Trypanosomatidae</taxon>
        <taxon>Trypanosoma</taxon>
        <taxon>Nannomonas</taxon>
    </lineage>
</organism>
<feature type="compositionally biased region" description="Basic and acidic residues" evidence="1">
    <location>
        <begin position="74"/>
        <end position="84"/>
    </location>
</feature>
<dbReference type="EMBL" id="CAEQ01002156">
    <property type="protein sequence ID" value="CCD16083.1"/>
    <property type="molecule type" value="Genomic_DNA"/>
</dbReference>
<protein>
    <submittedName>
        <fullName evidence="2">WGS project CAEQ00000000 data, annotated contig 397</fullName>
    </submittedName>
</protein>
<reference evidence="3" key="1">
    <citation type="submission" date="2011-07" db="EMBL/GenBank/DDBJ databases">
        <title>Divergent evolution of antigenic variation in African trypanosomes.</title>
        <authorList>
            <person name="Jackson A.P."/>
            <person name="Berry A."/>
            <person name="Allison H.C."/>
            <person name="Burton P."/>
            <person name="Anderson J."/>
            <person name="Aslett M."/>
            <person name="Brown R."/>
            <person name="Corton N."/>
            <person name="Harris D."/>
            <person name="Hauser H."/>
            <person name="Gamble J."/>
            <person name="Gilderthorp R."/>
            <person name="McQuillan J."/>
            <person name="Quail M.A."/>
            <person name="Sanders M."/>
            <person name="Van Tonder A."/>
            <person name="Ginger M.L."/>
            <person name="Donelson J.E."/>
            <person name="Field M.C."/>
            <person name="Barry J.D."/>
            <person name="Berriman M."/>
            <person name="Hertz-Fowler C."/>
        </authorList>
    </citation>
    <scope>NUCLEOTIDE SEQUENCE [LARGE SCALE GENOMIC DNA]</scope>
    <source>
        <strain evidence="3">IL3000</strain>
    </source>
</reference>
<proteinExistence type="predicted"/>
<feature type="region of interest" description="Disordered" evidence="1">
    <location>
        <begin position="1"/>
        <end position="166"/>
    </location>
</feature>
<accession>F9WFK7</accession>
<reference evidence="2 3" key="2">
    <citation type="journal article" date="2012" name="Proc. Natl. Acad. Sci. U.S.A.">
        <title>Antigenic diversity is generated by distinct evolutionary mechanisms in African trypanosome species.</title>
        <authorList>
            <person name="Jackson A.P."/>
            <person name="Berry A."/>
            <person name="Aslett M."/>
            <person name="Allison H.C."/>
            <person name="Burton P."/>
            <person name="Vavrova-Anderson J."/>
            <person name="Brown R."/>
            <person name="Browne H."/>
            <person name="Corton N."/>
            <person name="Hauser H."/>
            <person name="Gamble J."/>
            <person name="Gilderthorp R."/>
            <person name="Marcello L."/>
            <person name="McQuillan J."/>
            <person name="Otto T.D."/>
            <person name="Quail M.A."/>
            <person name="Sanders M.J."/>
            <person name="van Tonder A."/>
            <person name="Ginger M.L."/>
            <person name="Field M.C."/>
            <person name="Barry J.D."/>
            <person name="Hertz-Fowler C."/>
            <person name="Berriman M."/>
        </authorList>
    </citation>
    <scope>NUCLEOTIDE SEQUENCE [LARGE SCALE GENOMIC DNA]</scope>
    <source>
        <strain evidence="2 3">IL3000</strain>
    </source>
</reference>
<feature type="compositionally biased region" description="Acidic residues" evidence="1">
    <location>
        <begin position="114"/>
        <end position="146"/>
    </location>
</feature>
<keyword evidence="3" id="KW-1185">Reference proteome</keyword>
<evidence type="ECO:0000256" key="1">
    <source>
        <dbReference type="SAM" id="MobiDB-lite"/>
    </source>
</evidence>
<dbReference type="VEuPathDB" id="TriTrypDB:TcIL3000_0_10460"/>
<name>F9WFK7_TRYCI</name>
<feature type="compositionally biased region" description="Low complexity" evidence="1">
    <location>
        <begin position="1"/>
        <end position="12"/>
    </location>
</feature>
<feature type="compositionally biased region" description="Basic and acidic residues" evidence="1">
    <location>
        <begin position="98"/>
        <end position="113"/>
    </location>
</feature>
<sequence>MSTSAASSGSVSNVDKALVDENHSPPDEQPPLIKEKKHTKYFDPSADQTPAKALRSNPPDAHPIVASPVGATQKRGECLGDEFGKPVSKAPDDYSSCDDEKKEVKEGNGKSEEEMNEVAEEETETEEETESEEEEEEEETESESESESGSGWDSEDEYQSDEYEEGVMGGVVGEVQKPKGGSGEMVKVLYHEKKPSFDAAASTLENKVSKGAEEGVETCDGVCACQRRGYRVALTRVLPAHPFPLDDFPFEPLD</sequence>
<evidence type="ECO:0000313" key="3">
    <source>
        <dbReference type="Proteomes" id="UP000000702"/>
    </source>
</evidence>
<comment type="caution">
    <text evidence="2">The sequence shown here is derived from an EMBL/GenBank/DDBJ whole genome shotgun (WGS) entry which is preliminary data.</text>
</comment>
<dbReference type="Proteomes" id="UP000000702">
    <property type="component" value="Unassembled WGS sequence"/>
</dbReference>